<name>B8GL61_THISH</name>
<dbReference type="OrthoDB" id="9796958at2"/>
<dbReference type="PANTHER" id="PTHR14119:SF3">
    <property type="entry name" value="ISOCHORISMATASE DOMAIN-CONTAINING PROTEIN 2"/>
    <property type="match status" value="1"/>
</dbReference>
<protein>
    <submittedName>
        <fullName evidence="2">Isochorismatase hydrolase</fullName>
    </submittedName>
</protein>
<dbReference type="InterPro" id="IPR050993">
    <property type="entry name" value="Isochorismatase_domain"/>
</dbReference>
<sequence length="187" mass="19764">MQALGLCHAAHGQLLIVDVQERLAGAMDATAREGVVRAAGRLAQAAGQLEIPVLVSEQYPKGLGPTVAPLAAQLPASARVLDKTSFSCCGDSGLLDALKSARRPQVVVCGMETHVCVLQTALDLLGAGFTPFVVEDAVCSRDPAHKANALHRLRQAGAVVTNHESVIFEWLRDARHSQFKALSALIK</sequence>
<organism evidence="2 3">
    <name type="scientific">Thioalkalivibrio sulfidiphilus (strain HL-EbGR7)</name>
    <dbReference type="NCBI Taxonomy" id="396588"/>
    <lineage>
        <taxon>Bacteria</taxon>
        <taxon>Pseudomonadati</taxon>
        <taxon>Pseudomonadota</taxon>
        <taxon>Gammaproteobacteria</taxon>
        <taxon>Chromatiales</taxon>
        <taxon>Ectothiorhodospiraceae</taxon>
        <taxon>Thioalkalivibrio</taxon>
    </lineage>
</organism>
<keyword evidence="3" id="KW-1185">Reference proteome</keyword>
<gene>
    <name evidence="2" type="ordered locus">Tgr7_0482</name>
</gene>
<dbReference type="InterPro" id="IPR036380">
    <property type="entry name" value="Isochorismatase-like_sf"/>
</dbReference>
<dbReference type="Proteomes" id="UP000002383">
    <property type="component" value="Chromosome"/>
</dbReference>
<reference evidence="2 3" key="1">
    <citation type="journal article" date="2011" name="Stand. Genomic Sci.">
        <title>Complete genome sequence of 'Thioalkalivibrio sulfidophilus' HL-EbGr7.</title>
        <authorList>
            <person name="Muyzer G."/>
            <person name="Sorokin D.Y."/>
            <person name="Mavromatis K."/>
            <person name="Lapidus A."/>
            <person name="Clum A."/>
            <person name="Ivanova N."/>
            <person name="Pati A."/>
            <person name="d'Haeseleer P."/>
            <person name="Woyke T."/>
            <person name="Kyrpides N.C."/>
        </authorList>
    </citation>
    <scope>NUCLEOTIDE SEQUENCE [LARGE SCALE GENOMIC DNA]</scope>
    <source>
        <strain evidence="2 3">HL-EbGR7</strain>
    </source>
</reference>
<dbReference type="STRING" id="396588.Tgr7_0482"/>
<dbReference type="EMBL" id="CP001339">
    <property type="protein sequence ID" value="ACL71579.1"/>
    <property type="molecule type" value="Genomic_DNA"/>
</dbReference>
<dbReference type="KEGG" id="tgr:Tgr7_0482"/>
<evidence type="ECO:0000313" key="3">
    <source>
        <dbReference type="Proteomes" id="UP000002383"/>
    </source>
</evidence>
<dbReference type="Gene3D" id="3.40.50.850">
    <property type="entry name" value="Isochorismatase-like"/>
    <property type="match status" value="1"/>
</dbReference>
<dbReference type="Pfam" id="PF00857">
    <property type="entry name" value="Isochorismatase"/>
    <property type="match status" value="1"/>
</dbReference>
<dbReference type="PANTHER" id="PTHR14119">
    <property type="entry name" value="HYDROLASE"/>
    <property type="match status" value="1"/>
</dbReference>
<proteinExistence type="predicted"/>
<accession>B8GL61</accession>
<evidence type="ECO:0000313" key="2">
    <source>
        <dbReference type="EMBL" id="ACL71579.1"/>
    </source>
</evidence>
<feature type="domain" description="Isochorismatase-like" evidence="1">
    <location>
        <begin position="14"/>
        <end position="164"/>
    </location>
</feature>
<dbReference type="GO" id="GO:0016787">
    <property type="term" value="F:hydrolase activity"/>
    <property type="evidence" value="ECO:0007669"/>
    <property type="project" value="UniProtKB-KW"/>
</dbReference>
<dbReference type="InterPro" id="IPR000868">
    <property type="entry name" value="Isochorismatase-like_dom"/>
</dbReference>
<dbReference type="RefSeq" id="WP_012637067.1">
    <property type="nucleotide sequence ID" value="NC_011901.1"/>
</dbReference>
<dbReference type="CDD" id="cd01012">
    <property type="entry name" value="YcaC_related"/>
    <property type="match status" value="1"/>
</dbReference>
<dbReference type="SUPFAM" id="SSF52499">
    <property type="entry name" value="Isochorismatase-like hydrolases"/>
    <property type="match status" value="1"/>
</dbReference>
<evidence type="ECO:0000259" key="1">
    <source>
        <dbReference type="Pfam" id="PF00857"/>
    </source>
</evidence>
<dbReference type="AlphaFoldDB" id="B8GL61"/>
<dbReference type="HOGENOM" id="CLU_066901_0_1_6"/>
<dbReference type="eggNOG" id="COG1335">
    <property type="taxonomic scope" value="Bacteria"/>
</dbReference>
<keyword evidence="2" id="KW-0378">Hydrolase</keyword>